<evidence type="ECO:0000256" key="8">
    <source>
        <dbReference type="ARBA" id="ARBA00022729"/>
    </source>
</evidence>
<dbReference type="PRINTS" id="PR00449">
    <property type="entry name" value="RASTRNSFRMNG"/>
</dbReference>
<keyword evidence="8 19" id="KW-0732">Signal</keyword>
<dbReference type="AlphaFoldDB" id="A0A517LIZ2"/>
<evidence type="ECO:0000256" key="6">
    <source>
        <dbReference type="ARBA" id="ARBA00022487"/>
    </source>
</evidence>
<dbReference type="GO" id="GO:0030600">
    <property type="term" value="F:feruloyl esterase activity"/>
    <property type="evidence" value="ECO:0007669"/>
    <property type="project" value="UniProtKB-ARBA"/>
</dbReference>
<dbReference type="PANTHER" id="PTHR33938:SF16">
    <property type="entry name" value="CARBOXYLIC ESTER HYDROLASE"/>
    <property type="match status" value="1"/>
</dbReference>
<dbReference type="STRING" id="50376.A0A517LIZ2"/>
<dbReference type="InterPro" id="IPR001806">
    <property type="entry name" value="Small_GTPase"/>
</dbReference>
<evidence type="ECO:0000256" key="10">
    <source>
        <dbReference type="ARBA" id="ARBA00022801"/>
    </source>
</evidence>
<reference evidence="20 21" key="1">
    <citation type="submission" date="2019-07" db="EMBL/GenBank/DDBJ databases">
        <title>Finished genome of Venturia effusa.</title>
        <authorList>
            <person name="Young C.A."/>
            <person name="Cox M.P."/>
            <person name="Ganley A.R.D."/>
            <person name="David W.J."/>
        </authorList>
    </citation>
    <scope>NUCLEOTIDE SEQUENCE [LARGE SCALE GENOMIC DNA]</scope>
    <source>
        <strain evidence="21">albino</strain>
    </source>
</reference>
<dbReference type="GO" id="GO:0005525">
    <property type="term" value="F:GTP binding"/>
    <property type="evidence" value="ECO:0007669"/>
    <property type="project" value="UniProtKB-KW"/>
</dbReference>
<dbReference type="SMART" id="SM00173">
    <property type="entry name" value="RAS"/>
    <property type="match status" value="1"/>
</dbReference>
<keyword evidence="13" id="KW-0342">GTP-binding</keyword>
<keyword evidence="17" id="KW-0636">Prenylation</keyword>
<feature type="chain" id="PRO_5022272551" description="Carboxylic ester hydrolase" evidence="19">
    <location>
        <begin position="18"/>
        <end position="711"/>
    </location>
</feature>
<gene>
    <name evidence="20" type="ORF">FKW77_006536</name>
</gene>
<dbReference type="InterPro" id="IPR027417">
    <property type="entry name" value="P-loop_NTPase"/>
</dbReference>
<evidence type="ECO:0000256" key="17">
    <source>
        <dbReference type="ARBA" id="ARBA00023289"/>
    </source>
</evidence>
<keyword evidence="4" id="KW-0813">Transport</keyword>
<dbReference type="GO" id="GO:0003924">
    <property type="term" value="F:GTPase activity"/>
    <property type="evidence" value="ECO:0007669"/>
    <property type="project" value="InterPro"/>
</dbReference>
<keyword evidence="5" id="KW-1003">Cell membrane</keyword>
<comment type="subcellular location">
    <subcellularLocation>
        <location evidence="1">Cell membrane</location>
        <topology evidence="1">Lipid-anchor</topology>
        <orientation evidence="1">Cytoplasmic side</orientation>
    </subcellularLocation>
</comment>
<keyword evidence="10 19" id="KW-0378">Hydrolase</keyword>
<name>A0A517LIZ2_9PEZI</name>
<dbReference type="InterPro" id="IPR029058">
    <property type="entry name" value="AB_hydrolase_fold"/>
</dbReference>
<evidence type="ECO:0000256" key="12">
    <source>
        <dbReference type="ARBA" id="ARBA00022927"/>
    </source>
</evidence>
<dbReference type="NCBIfam" id="TIGR00231">
    <property type="entry name" value="small_GTP"/>
    <property type="match status" value="1"/>
</dbReference>
<accession>A0A517LIZ2</accession>
<keyword evidence="11" id="KW-0106">Calcium</keyword>
<evidence type="ECO:0000256" key="11">
    <source>
        <dbReference type="ARBA" id="ARBA00022837"/>
    </source>
</evidence>
<keyword evidence="6" id="KW-0719">Serine esterase</keyword>
<keyword evidence="14" id="KW-0472">Membrane</keyword>
<evidence type="ECO:0000256" key="15">
    <source>
        <dbReference type="ARBA" id="ARBA00023157"/>
    </source>
</evidence>
<evidence type="ECO:0000313" key="21">
    <source>
        <dbReference type="Proteomes" id="UP000316270"/>
    </source>
</evidence>
<dbReference type="CDD" id="cd01867">
    <property type="entry name" value="Rab8_Rab10_Rab13_like"/>
    <property type="match status" value="1"/>
</dbReference>
<evidence type="ECO:0000313" key="20">
    <source>
        <dbReference type="EMBL" id="QDS75609.1"/>
    </source>
</evidence>
<keyword evidence="16" id="KW-0449">Lipoprotein</keyword>
<dbReference type="EC" id="3.1.1.-" evidence="19"/>
<evidence type="ECO:0000256" key="7">
    <source>
        <dbReference type="ARBA" id="ARBA00022723"/>
    </source>
</evidence>
<dbReference type="Pfam" id="PF07519">
    <property type="entry name" value="Tannase"/>
    <property type="match status" value="1"/>
</dbReference>
<dbReference type="InterPro" id="IPR011118">
    <property type="entry name" value="Tannase/feruloyl_esterase"/>
</dbReference>
<keyword evidence="7" id="KW-0479">Metal-binding</keyword>
<dbReference type="SUPFAM" id="SSF52540">
    <property type="entry name" value="P-loop containing nucleoside triphosphate hydrolases"/>
    <property type="match status" value="1"/>
</dbReference>
<feature type="signal peptide" evidence="19">
    <location>
        <begin position="1"/>
        <end position="17"/>
    </location>
</feature>
<evidence type="ECO:0000256" key="16">
    <source>
        <dbReference type="ARBA" id="ARBA00023288"/>
    </source>
</evidence>
<dbReference type="GO" id="GO:0015031">
    <property type="term" value="P:protein transport"/>
    <property type="evidence" value="ECO:0007669"/>
    <property type="project" value="UniProtKB-KW"/>
</dbReference>
<dbReference type="GO" id="GO:0005886">
    <property type="term" value="C:plasma membrane"/>
    <property type="evidence" value="ECO:0007669"/>
    <property type="project" value="UniProtKB-SubCell"/>
</dbReference>
<evidence type="ECO:0000256" key="18">
    <source>
        <dbReference type="ARBA" id="ARBA00025673"/>
    </source>
</evidence>
<dbReference type="Proteomes" id="UP000316270">
    <property type="component" value="Chromosome 13"/>
</dbReference>
<evidence type="ECO:0000256" key="3">
    <source>
        <dbReference type="ARBA" id="ARBA00006270"/>
    </source>
</evidence>
<organism evidence="20 21">
    <name type="scientific">Venturia effusa</name>
    <dbReference type="NCBI Taxonomy" id="50376"/>
    <lineage>
        <taxon>Eukaryota</taxon>
        <taxon>Fungi</taxon>
        <taxon>Dikarya</taxon>
        <taxon>Ascomycota</taxon>
        <taxon>Pezizomycotina</taxon>
        <taxon>Dothideomycetes</taxon>
        <taxon>Pleosporomycetidae</taxon>
        <taxon>Venturiales</taxon>
        <taxon>Venturiaceae</taxon>
        <taxon>Venturia</taxon>
    </lineage>
</organism>
<evidence type="ECO:0000256" key="5">
    <source>
        <dbReference type="ARBA" id="ARBA00022475"/>
    </source>
</evidence>
<keyword evidence="21" id="KW-1185">Reference proteome</keyword>
<comment type="similarity">
    <text evidence="2 19">Belongs to the tannase family.</text>
</comment>
<dbReference type="PROSITE" id="PS51421">
    <property type="entry name" value="RAS"/>
    <property type="match status" value="1"/>
</dbReference>
<proteinExistence type="inferred from homology"/>
<dbReference type="EMBL" id="CP042197">
    <property type="protein sequence ID" value="QDS75609.1"/>
    <property type="molecule type" value="Genomic_DNA"/>
</dbReference>
<dbReference type="SMART" id="SM00176">
    <property type="entry name" value="RAN"/>
    <property type="match status" value="1"/>
</dbReference>
<evidence type="ECO:0000256" key="2">
    <source>
        <dbReference type="ARBA" id="ARBA00006249"/>
    </source>
</evidence>
<evidence type="ECO:0000256" key="9">
    <source>
        <dbReference type="ARBA" id="ARBA00022741"/>
    </source>
</evidence>
<dbReference type="Pfam" id="PF00071">
    <property type="entry name" value="Ras"/>
    <property type="match status" value="1"/>
</dbReference>
<dbReference type="OrthoDB" id="9989112at2759"/>
<evidence type="ECO:0000256" key="1">
    <source>
        <dbReference type="ARBA" id="ARBA00004342"/>
    </source>
</evidence>
<comment type="similarity">
    <text evidence="3">Belongs to the small GTPase superfamily. Rab family.</text>
</comment>
<evidence type="ECO:0000256" key="19">
    <source>
        <dbReference type="RuleBase" id="RU361238"/>
    </source>
</evidence>
<dbReference type="FunFam" id="3.40.50.300:FF:000363">
    <property type="entry name" value="Secretion related GTPase srgA"/>
    <property type="match status" value="1"/>
</dbReference>
<dbReference type="GO" id="GO:0046872">
    <property type="term" value="F:metal ion binding"/>
    <property type="evidence" value="ECO:0007669"/>
    <property type="project" value="UniProtKB-KW"/>
</dbReference>
<dbReference type="PROSITE" id="PS51420">
    <property type="entry name" value="RHO"/>
    <property type="match status" value="1"/>
</dbReference>
<keyword evidence="12" id="KW-0653">Protein transport</keyword>
<dbReference type="PROSITE" id="PS51419">
    <property type="entry name" value="RAB"/>
    <property type="match status" value="1"/>
</dbReference>
<evidence type="ECO:0000256" key="13">
    <source>
        <dbReference type="ARBA" id="ARBA00023134"/>
    </source>
</evidence>
<keyword evidence="15" id="KW-1015">Disulfide bond</keyword>
<evidence type="ECO:0000256" key="14">
    <source>
        <dbReference type="ARBA" id="ARBA00023136"/>
    </source>
</evidence>
<evidence type="ECO:0000256" key="4">
    <source>
        <dbReference type="ARBA" id="ARBA00022448"/>
    </source>
</evidence>
<dbReference type="Gene3D" id="3.40.50.300">
    <property type="entry name" value="P-loop containing nucleotide triphosphate hydrolases"/>
    <property type="match status" value="1"/>
</dbReference>
<dbReference type="PANTHER" id="PTHR33938">
    <property type="entry name" value="FERULOYL ESTERASE B-RELATED"/>
    <property type="match status" value="1"/>
</dbReference>
<dbReference type="SMART" id="SM00175">
    <property type="entry name" value="RAB"/>
    <property type="match status" value="1"/>
</dbReference>
<dbReference type="SUPFAM" id="SSF53474">
    <property type="entry name" value="alpha/beta-Hydrolases"/>
    <property type="match status" value="1"/>
</dbReference>
<protein>
    <recommendedName>
        <fullName evidence="19">Carboxylic ester hydrolase</fullName>
        <ecNumber evidence="19">3.1.1.-</ecNumber>
    </recommendedName>
</protein>
<keyword evidence="9" id="KW-0547">Nucleotide-binding</keyword>
<comment type="function">
    <text evidence="18">Protein transport. Probably involved in vesicular traffic.</text>
</comment>
<dbReference type="InterPro" id="IPR005225">
    <property type="entry name" value="Small_GTP-bd"/>
</dbReference>
<dbReference type="SMART" id="SM00174">
    <property type="entry name" value="RHO"/>
    <property type="match status" value="1"/>
</dbReference>
<sequence length="711" mass="77833">MRFVLAGITSFSSIARALMLNELCTNSYITSHFPAVDFYDGLTLDPSTINTTTYSNVSIPSNNFYPATTLDYCQVTFEYSHNGRNDSVALTYWLPSPANFQNRYLATGGGGYAINSGTGPSGSLPGGVEYGAVTGLTDGGFGIFQDNALATFLKMNGTLDWDNIYMFGYDAIHEQAIIGKEFTKTVFDMTSDNQTLYAYYQGCSEGGREGWSQVQRFADQFDGAAIGAPAFRYAFQQVQHLYANVIEKTMNYYPSPCEMQKIMNETIANCDSLDGRVDGVVSRTDLCTKHYNISATLGMSYSCAPMSATFYSPAVPAASGTVSSMGIAVAQKQLDGLHTTDGKRAYFAYTPSSIIADTSTSFNTTTNAYQLFISSLGGGFVETLINERNASNLPDLEGVTYDTLVDWIKYAWDKFEDSLQTTNPDLSAFKAAGGKVIHFHGESDFSIPTASSVRYFESVRSIMNPGLSYNASVAATQDFYRLFLIPGASHCMTNAYQPNAPFPQTNLAIKLLLIGDSGVGKSCCLLRFSEDSFTPSFITTIGIDFKIRTIELDGKKVKLQIWDTAGQERFRTITTAYYRGAMGILLVYDVTDERSFNTNVFARVTDIRTWFSNVEQHASEGVNKILIGNKCDWEDKRQVSTEQGQALADELGIPFMEVSAKSNINVEKAFYNLAGDIKKRLVDTQASSAPAANNVAIGDQGGNGQPWKNCC</sequence>